<evidence type="ECO:0000256" key="2">
    <source>
        <dbReference type="ARBA" id="ARBA00023121"/>
    </source>
</evidence>
<dbReference type="PRINTS" id="PR00689">
    <property type="entry name" value="ACOABINDINGP"/>
</dbReference>
<dbReference type="EMBL" id="JAAARO010000014">
    <property type="protein sequence ID" value="KAF5736208.1"/>
    <property type="molecule type" value="Genomic_DNA"/>
</dbReference>
<keyword evidence="3" id="KW-0812">Transmembrane</keyword>
<dbReference type="InterPro" id="IPR000582">
    <property type="entry name" value="Acyl-CoA-binding_protein"/>
</dbReference>
<dbReference type="Pfam" id="PF00887">
    <property type="entry name" value="ACBP"/>
    <property type="match status" value="1"/>
</dbReference>
<proteinExistence type="inferred from homology"/>
<keyword evidence="2" id="KW-0446">Lipid-binding</keyword>
<dbReference type="PROSITE" id="PS51228">
    <property type="entry name" value="ACB_2"/>
    <property type="match status" value="1"/>
</dbReference>
<reference evidence="5 6" key="1">
    <citation type="journal article" date="2020" name="Nat. Commun.">
        <title>Genome of Tripterygium wilfordii and identification of cytochrome P450 involved in triptolide biosynthesis.</title>
        <authorList>
            <person name="Tu L."/>
            <person name="Su P."/>
            <person name="Zhang Z."/>
            <person name="Gao L."/>
            <person name="Wang J."/>
            <person name="Hu T."/>
            <person name="Zhou J."/>
            <person name="Zhang Y."/>
            <person name="Zhao Y."/>
            <person name="Liu Y."/>
            <person name="Song Y."/>
            <person name="Tong Y."/>
            <person name="Lu Y."/>
            <person name="Yang J."/>
            <person name="Xu C."/>
            <person name="Jia M."/>
            <person name="Peters R.J."/>
            <person name="Huang L."/>
            <person name="Gao W."/>
        </authorList>
    </citation>
    <scope>NUCLEOTIDE SEQUENCE [LARGE SCALE GENOMIC DNA]</scope>
    <source>
        <strain evidence="6">cv. XIE 37</strain>
        <tissue evidence="5">Leaf</tissue>
    </source>
</reference>
<evidence type="ECO:0000313" key="6">
    <source>
        <dbReference type="Proteomes" id="UP000593562"/>
    </source>
</evidence>
<gene>
    <name evidence="5" type="ORF">HS088_TW14G00344</name>
</gene>
<dbReference type="InterPro" id="IPR014352">
    <property type="entry name" value="FERM/acyl-CoA-bd_prot_sf"/>
</dbReference>
<keyword evidence="6" id="KW-1185">Reference proteome</keyword>
<dbReference type="OrthoDB" id="71307at2759"/>
<protein>
    <recommendedName>
        <fullName evidence="4">ACB domain-containing protein</fullName>
    </recommendedName>
</protein>
<feature type="domain" description="ACB" evidence="4">
    <location>
        <begin position="253"/>
        <end position="343"/>
    </location>
</feature>
<comment type="caution">
    <text evidence="5">The sequence shown here is derived from an EMBL/GenBank/DDBJ whole genome shotgun (WGS) entry which is preliminary data.</text>
</comment>
<keyword evidence="3" id="KW-0472">Membrane</keyword>
<evidence type="ECO:0000313" key="5">
    <source>
        <dbReference type="EMBL" id="KAF5736208.1"/>
    </source>
</evidence>
<evidence type="ECO:0000256" key="3">
    <source>
        <dbReference type="SAM" id="Phobius"/>
    </source>
</evidence>
<dbReference type="SUPFAM" id="SSF47027">
    <property type="entry name" value="Acyl-CoA binding protein"/>
    <property type="match status" value="1"/>
</dbReference>
<dbReference type="Proteomes" id="UP000593562">
    <property type="component" value="Unassembled WGS sequence"/>
</dbReference>
<name>A0A7J7CQC8_TRIWF</name>
<dbReference type="Gene3D" id="1.20.80.10">
    <property type="match status" value="1"/>
</dbReference>
<evidence type="ECO:0000256" key="1">
    <source>
        <dbReference type="ARBA" id="ARBA00005567"/>
    </source>
</evidence>
<dbReference type="AlphaFoldDB" id="A0A7J7CQC8"/>
<keyword evidence="3" id="KW-1133">Transmembrane helix</keyword>
<dbReference type="GO" id="GO:0006631">
    <property type="term" value="P:fatty acid metabolic process"/>
    <property type="evidence" value="ECO:0007669"/>
    <property type="project" value="TreeGrafter"/>
</dbReference>
<accession>A0A7J7CQC8</accession>
<dbReference type="InterPro" id="IPR035984">
    <property type="entry name" value="Acyl-CoA-binding_sf"/>
</dbReference>
<sequence length="386" mass="42270">MLLFVESVLIVAITVVFFKIIISVINDQREIKPQSKKSKSGVEVTPNSVDDDGIVESTQDKCASNQFSNGSRGSLDIDEDDAVSGEAVAADSRDKYVQTSSDESFGVCECKETSINESPERVNLNEIEVDSVNDDEVRVVKSEETQVSDGDEIDGFVRERLLDESQCKETYIAESPANLNLDEIEVDSINDDGVCVDKSEEIQVCVDDEVGDSLGLISGGGEDEIGVIMDNVVVKETLLDEEDDWEGIERTDLEKVFGAAVVYLASRSNADPVSSLGSDAKMRFYGLHKVATEGPCHLPQPMVFKVSARAKWNAWQQLGNMSSEMAMEQYIALLTESIPSWMQDDTGGKSKWGFADAKAFRQLASNLETSTASHPGQEFRRTNAVS</sequence>
<dbReference type="PANTHER" id="PTHR23310">
    <property type="entry name" value="ACYL-COA-BINDING PROTEIN, ACBP"/>
    <property type="match status" value="1"/>
</dbReference>
<feature type="transmembrane region" description="Helical" evidence="3">
    <location>
        <begin position="7"/>
        <end position="25"/>
    </location>
</feature>
<organism evidence="5 6">
    <name type="scientific">Tripterygium wilfordii</name>
    <name type="common">Thunder God vine</name>
    <dbReference type="NCBI Taxonomy" id="458696"/>
    <lineage>
        <taxon>Eukaryota</taxon>
        <taxon>Viridiplantae</taxon>
        <taxon>Streptophyta</taxon>
        <taxon>Embryophyta</taxon>
        <taxon>Tracheophyta</taxon>
        <taxon>Spermatophyta</taxon>
        <taxon>Magnoliopsida</taxon>
        <taxon>eudicotyledons</taxon>
        <taxon>Gunneridae</taxon>
        <taxon>Pentapetalae</taxon>
        <taxon>rosids</taxon>
        <taxon>fabids</taxon>
        <taxon>Celastrales</taxon>
        <taxon>Celastraceae</taxon>
        <taxon>Tripterygium</taxon>
    </lineage>
</organism>
<dbReference type="GO" id="GO:0000062">
    <property type="term" value="F:fatty-acyl-CoA binding"/>
    <property type="evidence" value="ECO:0007669"/>
    <property type="project" value="InterPro"/>
</dbReference>
<dbReference type="InParanoid" id="A0A7J7CQC8"/>
<dbReference type="PANTHER" id="PTHR23310:SF105">
    <property type="entry name" value="ACYL-COA-BINDING DOMAIN-CONTAINING PROTEIN 5"/>
    <property type="match status" value="1"/>
</dbReference>
<comment type="similarity">
    <text evidence="1">Belongs to the ACBP family.</text>
</comment>
<evidence type="ECO:0000259" key="4">
    <source>
        <dbReference type="PROSITE" id="PS51228"/>
    </source>
</evidence>